<dbReference type="Pfam" id="PF02796">
    <property type="entry name" value="HTH_7"/>
    <property type="match status" value="1"/>
</dbReference>
<proteinExistence type="predicted"/>
<dbReference type="GO" id="GO:0000150">
    <property type="term" value="F:DNA strand exchange activity"/>
    <property type="evidence" value="ECO:0007669"/>
    <property type="project" value="InterPro"/>
</dbReference>
<dbReference type="PROSITE" id="PS50943">
    <property type="entry name" value="HTH_CROC1"/>
    <property type="match status" value="1"/>
</dbReference>
<dbReference type="Pfam" id="PF01381">
    <property type="entry name" value="HTH_3"/>
    <property type="match status" value="1"/>
</dbReference>
<feature type="domain" description="HTH cro/C1-type" evidence="1">
    <location>
        <begin position="11"/>
        <end position="62"/>
    </location>
</feature>
<dbReference type="SUPFAM" id="SSF47413">
    <property type="entry name" value="lambda repressor-like DNA-binding domains"/>
    <property type="match status" value="1"/>
</dbReference>
<name>A0A8I1EE62_PSEPU</name>
<dbReference type="InterPro" id="IPR001387">
    <property type="entry name" value="Cro/C1-type_HTH"/>
</dbReference>
<evidence type="ECO:0000313" key="3">
    <source>
        <dbReference type="Proteomes" id="UP000637061"/>
    </source>
</evidence>
<dbReference type="EMBL" id="JAEHTE010000014">
    <property type="protein sequence ID" value="MBI6884970.1"/>
    <property type="molecule type" value="Genomic_DNA"/>
</dbReference>
<dbReference type="CDD" id="cd00093">
    <property type="entry name" value="HTH_XRE"/>
    <property type="match status" value="1"/>
</dbReference>
<gene>
    <name evidence="2" type="ORF">JEU22_13735</name>
</gene>
<evidence type="ECO:0000313" key="2">
    <source>
        <dbReference type="EMBL" id="MBI6884970.1"/>
    </source>
</evidence>
<dbReference type="InterPro" id="IPR006120">
    <property type="entry name" value="Resolvase_HTH_dom"/>
</dbReference>
<dbReference type="RefSeq" id="WP_198747373.1">
    <property type="nucleotide sequence ID" value="NZ_JAEHTE010000014.1"/>
</dbReference>
<dbReference type="Gene3D" id="1.10.260.40">
    <property type="entry name" value="lambda repressor-like DNA-binding domains"/>
    <property type="match status" value="1"/>
</dbReference>
<dbReference type="SMART" id="SM00530">
    <property type="entry name" value="HTH_XRE"/>
    <property type="match status" value="1"/>
</dbReference>
<accession>A0A8I1EE62</accession>
<dbReference type="InterPro" id="IPR009057">
    <property type="entry name" value="Homeodomain-like_sf"/>
</dbReference>
<dbReference type="AlphaFoldDB" id="A0A8I1EE62"/>
<sequence>MLPKEAFAIVVRTLRTESNLSQDELTAIDQSHLSRVERAKVNVSLQMIFKIAGMLGIEPAVLMLLTTSLQAGEPAEAAMARAVQELKELKKSGAFGLLSVDLVSRSPGRPSHPDTQQRIERAKELRGQGLTLNEIARDLNVSKATVHRYLLPPPKMKLGSV</sequence>
<evidence type="ECO:0000259" key="1">
    <source>
        <dbReference type="PROSITE" id="PS50943"/>
    </source>
</evidence>
<reference evidence="2" key="1">
    <citation type="submission" date="2020-12" db="EMBL/GenBank/DDBJ databases">
        <title>Enhanced detection system for hospital associated transmission using whole genome sequencing surveillance.</title>
        <authorList>
            <person name="Harrison L.H."/>
            <person name="Van Tyne D."/>
            <person name="Marsh J.W."/>
            <person name="Griffith M.P."/>
            <person name="Snyder D.J."/>
            <person name="Cooper V.S."/>
            <person name="Mustapha M."/>
        </authorList>
    </citation>
    <scope>NUCLEOTIDE SEQUENCE</scope>
    <source>
        <strain evidence="2">PSB00042</strain>
    </source>
</reference>
<dbReference type="GO" id="GO:0003677">
    <property type="term" value="F:DNA binding"/>
    <property type="evidence" value="ECO:0007669"/>
    <property type="project" value="InterPro"/>
</dbReference>
<dbReference type="Proteomes" id="UP000637061">
    <property type="component" value="Unassembled WGS sequence"/>
</dbReference>
<comment type="caution">
    <text evidence="2">The sequence shown here is derived from an EMBL/GenBank/DDBJ whole genome shotgun (WGS) entry which is preliminary data.</text>
</comment>
<organism evidence="2 3">
    <name type="scientific">Pseudomonas putida</name>
    <name type="common">Arthrobacter siderocapsulatus</name>
    <dbReference type="NCBI Taxonomy" id="303"/>
    <lineage>
        <taxon>Bacteria</taxon>
        <taxon>Pseudomonadati</taxon>
        <taxon>Pseudomonadota</taxon>
        <taxon>Gammaproteobacteria</taxon>
        <taxon>Pseudomonadales</taxon>
        <taxon>Pseudomonadaceae</taxon>
        <taxon>Pseudomonas</taxon>
    </lineage>
</organism>
<dbReference type="Gene3D" id="1.10.10.60">
    <property type="entry name" value="Homeodomain-like"/>
    <property type="match status" value="1"/>
</dbReference>
<dbReference type="SUPFAM" id="SSF46689">
    <property type="entry name" value="Homeodomain-like"/>
    <property type="match status" value="1"/>
</dbReference>
<protein>
    <submittedName>
        <fullName evidence="2">Helix-turn-helix domain-containing protein</fullName>
    </submittedName>
</protein>
<dbReference type="InterPro" id="IPR010982">
    <property type="entry name" value="Lambda_DNA-bd_dom_sf"/>
</dbReference>